<feature type="compositionally biased region" description="Gly residues" evidence="1">
    <location>
        <begin position="77"/>
        <end position="86"/>
    </location>
</feature>
<dbReference type="Proteomes" id="UP001157126">
    <property type="component" value="Unassembled WGS sequence"/>
</dbReference>
<dbReference type="RefSeq" id="WP_284305199.1">
    <property type="nucleotide sequence ID" value="NZ_BSUO01000001.1"/>
</dbReference>
<keyword evidence="3" id="KW-0560">Oxidoreductase</keyword>
<evidence type="ECO:0000313" key="3">
    <source>
        <dbReference type="EMBL" id="GMA41662.1"/>
    </source>
</evidence>
<name>A0ABQ6IY91_9MICO</name>
<dbReference type="EMBL" id="BSUO01000001">
    <property type="protein sequence ID" value="GMA41662.1"/>
    <property type="molecule type" value="Genomic_DNA"/>
</dbReference>
<feature type="domain" description="ABM" evidence="2">
    <location>
        <begin position="3"/>
        <end position="93"/>
    </location>
</feature>
<dbReference type="PANTHER" id="PTHR34474">
    <property type="entry name" value="SIGNAL TRANSDUCTION PROTEIN TRAP"/>
    <property type="match status" value="1"/>
</dbReference>
<dbReference type="GO" id="GO:0004497">
    <property type="term" value="F:monooxygenase activity"/>
    <property type="evidence" value="ECO:0007669"/>
    <property type="project" value="UniProtKB-KW"/>
</dbReference>
<sequence length="140" mass="14609">MTVIKINAITVPADSGDELAHRFAARAGAVDDQPGFEGFELLKPTDEGRHVWLVVTRWADEESFQAWLTSRDFAHGHGQGRPGGEGEQAAGQAPHGHGEGHGQAHGEGHGEGHGGSPKPVGLSAELWGYEVAGGSTGRTS</sequence>
<keyword evidence="3" id="KW-0503">Monooxygenase</keyword>
<dbReference type="PANTHER" id="PTHR34474:SF2">
    <property type="entry name" value="SIGNAL TRANSDUCTION PROTEIN TRAP"/>
    <property type="match status" value="1"/>
</dbReference>
<reference evidence="4" key="1">
    <citation type="journal article" date="2019" name="Int. J. Syst. Evol. Microbiol.">
        <title>The Global Catalogue of Microorganisms (GCM) 10K type strain sequencing project: providing services to taxonomists for standard genome sequencing and annotation.</title>
        <authorList>
            <consortium name="The Broad Institute Genomics Platform"/>
            <consortium name="The Broad Institute Genome Sequencing Center for Infectious Disease"/>
            <person name="Wu L."/>
            <person name="Ma J."/>
        </authorList>
    </citation>
    <scope>NUCLEOTIDE SEQUENCE [LARGE SCALE GENOMIC DNA]</scope>
    <source>
        <strain evidence="4">NBRC 113072</strain>
    </source>
</reference>
<evidence type="ECO:0000256" key="1">
    <source>
        <dbReference type="SAM" id="MobiDB-lite"/>
    </source>
</evidence>
<evidence type="ECO:0000313" key="4">
    <source>
        <dbReference type="Proteomes" id="UP001157126"/>
    </source>
</evidence>
<dbReference type="InterPro" id="IPR007138">
    <property type="entry name" value="ABM_dom"/>
</dbReference>
<dbReference type="SUPFAM" id="SSF54909">
    <property type="entry name" value="Dimeric alpha+beta barrel"/>
    <property type="match status" value="1"/>
</dbReference>
<dbReference type="InterPro" id="IPR011008">
    <property type="entry name" value="Dimeric_a/b-barrel"/>
</dbReference>
<gene>
    <name evidence="3" type="ORF">GCM10025883_37070</name>
</gene>
<dbReference type="InterPro" id="IPR050404">
    <property type="entry name" value="Heme-degrading_MO"/>
</dbReference>
<dbReference type="Gene3D" id="3.30.70.100">
    <property type="match status" value="1"/>
</dbReference>
<comment type="caution">
    <text evidence="3">The sequence shown here is derived from an EMBL/GenBank/DDBJ whole genome shotgun (WGS) entry which is preliminary data.</text>
</comment>
<organism evidence="3 4">
    <name type="scientific">Mobilicoccus caccae</name>
    <dbReference type="NCBI Taxonomy" id="1859295"/>
    <lineage>
        <taxon>Bacteria</taxon>
        <taxon>Bacillati</taxon>
        <taxon>Actinomycetota</taxon>
        <taxon>Actinomycetes</taxon>
        <taxon>Micrococcales</taxon>
        <taxon>Dermatophilaceae</taxon>
        <taxon>Mobilicoccus</taxon>
    </lineage>
</organism>
<accession>A0ABQ6IY91</accession>
<keyword evidence="4" id="KW-1185">Reference proteome</keyword>
<protein>
    <submittedName>
        <fullName evidence="3">Monooxygenase</fullName>
    </submittedName>
</protein>
<evidence type="ECO:0000259" key="2">
    <source>
        <dbReference type="PROSITE" id="PS51725"/>
    </source>
</evidence>
<dbReference type="Pfam" id="PF03992">
    <property type="entry name" value="ABM"/>
    <property type="match status" value="1"/>
</dbReference>
<feature type="compositionally biased region" description="Basic and acidic residues" evidence="1">
    <location>
        <begin position="96"/>
        <end position="112"/>
    </location>
</feature>
<proteinExistence type="predicted"/>
<dbReference type="PROSITE" id="PS51725">
    <property type="entry name" value="ABM"/>
    <property type="match status" value="1"/>
</dbReference>
<feature type="region of interest" description="Disordered" evidence="1">
    <location>
        <begin position="70"/>
        <end position="140"/>
    </location>
</feature>